<sequence length="373" mass="40351">MAPLTTYLSALLARDSSLQPQSLHARSDSLSPLQAATHDYLATRDTAKPPPPAWNPGSGAIDPTHVNNHAFFALFALLGVALVLGIIWFFFWARNGGFRWRGRKDWEDYKSTVLRRKGPNGTTLSGATKTTRLGGGSVVNGGGKDSEKGFKRGEQGVKGGKGKVPRGNRNNDDQDMRAYRHEKPARVGGLNRESDGIFNQDFAYSDNTYSDVGFSDNMSQQGAHVPINTPRAKKTAGKKNEPTTPSPKKKNNFYNQTPQSNDSTSSHRPLRPNAQSPGGASTPSRSRQHSPTKGHARNSVPGSFYTEPLDFESRYSATNSDAGMTEDSRGTKAYFHPIPGLGTEPRGGGGGGFRRGRGRRDSLSDSEGETNVS</sequence>
<keyword evidence="2" id="KW-0812">Transmembrane</keyword>
<gene>
    <name evidence="3" type="ORF">OEA41_008451</name>
</gene>
<keyword evidence="2" id="KW-0472">Membrane</keyword>
<feature type="compositionally biased region" description="Basic residues" evidence="1">
    <location>
        <begin position="286"/>
        <end position="296"/>
    </location>
</feature>
<feature type="compositionally biased region" description="Polar residues" evidence="1">
    <location>
        <begin position="252"/>
        <end position="285"/>
    </location>
</feature>
<reference evidence="3" key="1">
    <citation type="submission" date="2022-11" db="EMBL/GenBank/DDBJ databases">
        <title>Chromosomal genome sequence assembly and mating type (MAT) locus characterization of the leprose asexual lichenized fungus Lepraria neglecta (Nyl.) Erichsen.</title>
        <authorList>
            <person name="Allen J.L."/>
            <person name="Pfeffer B."/>
        </authorList>
    </citation>
    <scope>NUCLEOTIDE SEQUENCE</scope>
    <source>
        <strain evidence="3">Allen 5258</strain>
    </source>
</reference>
<feature type="region of interest" description="Disordered" evidence="1">
    <location>
        <begin position="120"/>
        <end position="177"/>
    </location>
</feature>
<dbReference type="AlphaFoldDB" id="A0AAD9ZEM9"/>
<accession>A0AAD9ZEM9</accession>
<evidence type="ECO:0000313" key="4">
    <source>
        <dbReference type="Proteomes" id="UP001276659"/>
    </source>
</evidence>
<feature type="transmembrane region" description="Helical" evidence="2">
    <location>
        <begin position="70"/>
        <end position="93"/>
    </location>
</feature>
<feature type="compositionally biased region" description="Gly residues" evidence="1">
    <location>
        <begin position="133"/>
        <end position="143"/>
    </location>
</feature>
<proteinExistence type="predicted"/>
<comment type="caution">
    <text evidence="3">The sequence shown here is derived from an EMBL/GenBank/DDBJ whole genome shotgun (WGS) entry which is preliminary data.</text>
</comment>
<feature type="compositionally biased region" description="Polar residues" evidence="1">
    <location>
        <begin position="120"/>
        <end position="131"/>
    </location>
</feature>
<evidence type="ECO:0000256" key="1">
    <source>
        <dbReference type="SAM" id="MobiDB-lite"/>
    </source>
</evidence>
<name>A0AAD9ZEM9_9LECA</name>
<evidence type="ECO:0000313" key="3">
    <source>
        <dbReference type="EMBL" id="KAK3177123.1"/>
    </source>
</evidence>
<protein>
    <submittedName>
        <fullName evidence="3">Uncharacterized protein</fullName>
    </submittedName>
</protein>
<keyword evidence="4" id="KW-1185">Reference proteome</keyword>
<feature type="region of interest" description="Disordered" evidence="1">
    <location>
        <begin position="214"/>
        <end position="373"/>
    </location>
</feature>
<evidence type="ECO:0000256" key="2">
    <source>
        <dbReference type="SAM" id="Phobius"/>
    </source>
</evidence>
<organism evidence="3 4">
    <name type="scientific">Lepraria neglecta</name>
    <dbReference type="NCBI Taxonomy" id="209136"/>
    <lineage>
        <taxon>Eukaryota</taxon>
        <taxon>Fungi</taxon>
        <taxon>Dikarya</taxon>
        <taxon>Ascomycota</taxon>
        <taxon>Pezizomycotina</taxon>
        <taxon>Lecanoromycetes</taxon>
        <taxon>OSLEUM clade</taxon>
        <taxon>Lecanoromycetidae</taxon>
        <taxon>Lecanorales</taxon>
        <taxon>Lecanorineae</taxon>
        <taxon>Stereocaulaceae</taxon>
        <taxon>Lepraria</taxon>
    </lineage>
</organism>
<feature type="compositionally biased region" description="Acidic residues" evidence="1">
    <location>
        <begin position="364"/>
        <end position="373"/>
    </location>
</feature>
<feature type="compositionally biased region" description="Basic and acidic residues" evidence="1">
    <location>
        <begin position="144"/>
        <end position="155"/>
    </location>
</feature>
<keyword evidence="2" id="KW-1133">Transmembrane helix</keyword>
<dbReference type="Proteomes" id="UP001276659">
    <property type="component" value="Unassembled WGS sequence"/>
</dbReference>
<dbReference type="EMBL" id="JASNWA010000004">
    <property type="protein sequence ID" value="KAK3177123.1"/>
    <property type="molecule type" value="Genomic_DNA"/>
</dbReference>